<dbReference type="GO" id="GO:0045292">
    <property type="term" value="P:mRNA cis splicing, via spliceosome"/>
    <property type="evidence" value="ECO:0007669"/>
    <property type="project" value="TreeGrafter"/>
</dbReference>
<evidence type="ECO:0008006" key="9">
    <source>
        <dbReference type="Google" id="ProtNLM"/>
    </source>
</evidence>
<dbReference type="Proteomes" id="UP000054477">
    <property type="component" value="Unassembled WGS sequence"/>
</dbReference>
<evidence type="ECO:0000256" key="5">
    <source>
        <dbReference type="ARBA" id="ARBA00023242"/>
    </source>
</evidence>
<protein>
    <recommendedName>
        <fullName evidence="9">Methylosome subunit pICln</fullName>
    </recommendedName>
</protein>
<evidence type="ECO:0000256" key="6">
    <source>
        <dbReference type="SAM" id="MobiDB-lite"/>
    </source>
</evidence>
<dbReference type="GO" id="GO:0034715">
    <property type="term" value="C:pICln-Sm protein complex"/>
    <property type="evidence" value="ECO:0007669"/>
    <property type="project" value="InterPro"/>
</dbReference>
<gene>
    <name evidence="7" type="ORF">K443DRAFT_670864</name>
</gene>
<dbReference type="OrthoDB" id="19714at2759"/>
<dbReference type="GO" id="GO:0006821">
    <property type="term" value="P:chloride transport"/>
    <property type="evidence" value="ECO:0007669"/>
    <property type="project" value="InterPro"/>
</dbReference>
<keyword evidence="4" id="KW-0963">Cytoplasm</keyword>
<dbReference type="GO" id="GO:0005681">
    <property type="term" value="C:spliceosomal complex"/>
    <property type="evidence" value="ECO:0007669"/>
    <property type="project" value="TreeGrafter"/>
</dbReference>
<accession>A0A0C9XD85</accession>
<comment type="similarity">
    <text evidence="3">Belongs to the pICln (TC 1.A.47) family.</text>
</comment>
<reference evidence="7 8" key="1">
    <citation type="submission" date="2014-04" db="EMBL/GenBank/DDBJ databases">
        <authorList>
            <consortium name="DOE Joint Genome Institute"/>
            <person name="Kuo A."/>
            <person name="Kohler A."/>
            <person name="Nagy L.G."/>
            <person name="Floudas D."/>
            <person name="Copeland A."/>
            <person name="Barry K.W."/>
            <person name="Cichocki N."/>
            <person name="Veneault-Fourrey C."/>
            <person name="LaButti K."/>
            <person name="Lindquist E.A."/>
            <person name="Lipzen A."/>
            <person name="Lundell T."/>
            <person name="Morin E."/>
            <person name="Murat C."/>
            <person name="Sun H."/>
            <person name="Tunlid A."/>
            <person name="Henrissat B."/>
            <person name="Grigoriev I.V."/>
            <person name="Hibbett D.S."/>
            <person name="Martin F."/>
            <person name="Nordberg H.P."/>
            <person name="Cantor M.N."/>
            <person name="Hua S.X."/>
        </authorList>
    </citation>
    <scope>NUCLEOTIDE SEQUENCE [LARGE SCALE GENOMIC DNA]</scope>
    <source>
        <strain evidence="7 8">LaAM-08-1</strain>
    </source>
</reference>
<evidence type="ECO:0000256" key="2">
    <source>
        <dbReference type="ARBA" id="ARBA00004496"/>
    </source>
</evidence>
<dbReference type="InterPro" id="IPR039924">
    <property type="entry name" value="ICln/Lot5/Saf5"/>
</dbReference>
<feature type="region of interest" description="Disordered" evidence="6">
    <location>
        <begin position="199"/>
        <end position="229"/>
    </location>
</feature>
<dbReference type="STRING" id="1095629.A0A0C9XD85"/>
<evidence type="ECO:0000256" key="3">
    <source>
        <dbReference type="ARBA" id="ARBA00007054"/>
    </source>
</evidence>
<dbReference type="InterPro" id="IPR011993">
    <property type="entry name" value="PH-like_dom_sf"/>
</dbReference>
<dbReference type="Pfam" id="PF03517">
    <property type="entry name" value="Voldacs"/>
    <property type="match status" value="1"/>
</dbReference>
<evidence type="ECO:0000313" key="8">
    <source>
        <dbReference type="Proteomes" id="UP000054477"/>
    </source>
</evidence>
<evidence type="ECO:0000256" key="4">
    <source>
        <dbReference type="ARBA" id="ARBA00022490"/>
    </source>
</evidence>
<dbReference type="GO" id="GO:0006884">
    <property type="term" value="P:cell volume homeostasis"/>
    <property type="evidence" value="ECO:0007669"/>
    <property type="project" value="InterPro"/>
</dbReference>
<dbReference type="InterPro" id="IPR003521">
    <property type="entry name" value="ICln"/>
</dbReference>
<keyword evidence="8" id="KW-1185">Reference proteome</keyword>
<evidence type="ECO:0000256" key="1">
    <source>
        <dbReference type="ARBA" id="ARBA00004123"/>
    </source>
</evidence>
<proteinExistence type="inferred from homology"/>
<comment type="subcellular location">
    <subcellularLocation>
        <location evidence="2">Cytoplasm</location>
    </subcellularLocation>
    <subcellularLocation>
        <location evidence="1">Nucleus</location>
    </subcellularLocation>
</comment>
<dbReference type="Gene3D" id="2.30.29.30">
    <property type="entry name" value="Pleckstrin-homology domain (PH domain)/Phosphotyrosine-binding domain (PTB)"/>
    <property type="match status" value="1"/>
</dbReference>
<dbReference type="PANTHER" id="PTHR21399:SF0">
    <property type="entry name" value="METHYLOSOME SUBUNIT PICLN"/>
    <property type="match status" value="1"/>
</dbReference>
<dbReference type="GO" id="GO:0005829">
    <property type="term" value="C:cytosol"/>
    <property type="evidence" value="ECO:0007669"/>
    <property type="project" value="InterPro"/>
</dbReference>
<reference evidence="8" key="2">
    <citation type="submission" date="2015-01" db="EMBL/GenBank/DDBJ databases">
        <title>Evolutionary Origins and Diversification of the Mycorrhizal Mutualists.</title>
        <authorList>
            <consortium name="DOE Joint Genome Institute"/>
            <consortium name="Mycorrhizal Genomics Consortium"/>
            <person name="Kohler A."/>
            <person name="Kuo A."/>
            <person name="Nagy L.G."/>
            <person name="Floudas D."/>
            <person name="Copeland A."/>
            <person name="Barry K.W."/>
            <person name="Cichocki N."/>
            <person name="Veneault-Fourrey C."/>
            <person name="LaButti K."/>
            <person name="Lindquist E.A."/>
            <person name="Lipzen A."/>
            <person name="Lundell T."/>
            <person name="Morin E."/>
            <person name="Murat C."/>
            <person name="Riley R."/>
            <person name="Ohm R."/>
            <person name="Sun H."/>
            <person name="Tunlid A."/>
            <person name="Henrissat B."/>
            <person name="Grigoriev I.V."/>
            <person name="Hibbett D.S."/>
            <person name="Martin F."/>
        </authorList>
    </citation>
    <scope>NUCLEOTIDE SEQUENCE [LARGE SCALE GENOMIC DNA]</scope>
    <source>
        <strain evidence="8">LaAM-08-1</strain>
    </source>
</reference>
<dbReference type="GO" id="GO:0005886">
    <property type="term" value="C:plasma membrane"/>
    <property type="evidence" value="ECO:0007669"/>
    <property type="project" value="InterPro"/>
</dbReference>
<dbReference type="PANTHER" id="PTHR21399">
    <property type="entry name" value="CHLORIDE CONDUCTANCE REGULATORY PROTEIN ICLN"/>
    <property type="match status" value="1"/>
</dbReference>
<organism evidence="7 8">
    <name type="scientific">Laccaria amethystina LaAM-08-1</name>
    <dbReference type="NCBI Taxonomy" id="1095629"/>
    <lineage>
        <taxon>Eukaryota</taxon>
        <taxon>Fungi</taxon>
        <taxon>Dikarya</taxon>
        <taxon>Basidiomycota</taxon>
        <taxon>Agaricomycotina</taxon>
        <taxon>Agaricomycetes</taxon>
        <taxon>Agaricomycetidae</taxon>
        <taxon>Agaricales</taxon>
        <taxon>Agaricineae</taxon>
        <taxon>Hydnangiaceae</taxon>
        <taxon>Laccaria</taxon>
    </lineage>
</organism>
<keyword evidence="5" id="KW-0539">Nucleus</keyword>
<name>A0A0C9XD85_9AGAR</name>
<dbReference type="AlphaFoldDB" id="A0A0C9XD85"/>
<dbReference type="GO" id="GO:0000387">
    <property type="term" value="P:spliceosomal snRNP assembly"/>
    <property type="evidence" value="ECO:0007669"/>
    <property type="project" value="InterPro"/>
</dbReference>
<sequence length="229" mass="24694">MPTVNLVSAVPTFVSPEEHKTLVASTPASFNDIPPVLRHKEDNVIVTLNPPLDTFDGATGTLYVLTSVLVFMSFAGQGFQIEYPAITLHAVSRSDSRPSIYCQLDEAYGQDVTASNEDEDDMRELNIVPQNADSLDPIFEALSQCAALHPDKLSDEDDPDDAFIDADGSNFEIFTGDEDQELSEVGRAALAHLESIIDYSASHSNDTVDDVEGSDKDAEAQTGGPGTKQ</sequence>
<evidence type="ECO:0000313" key="7">
    <source>
        <dbReference type="EMBL" id="KIK10240.1"/>
    </source>
</evidence>
<dbReference type="PRINTS" id="PR01348">
    <property type="entry name" value="ICLNCHANNEL"/>
</dbReference>
<dbReference type="HOGENOM" id="CLU_077804_3_0_1"/>
<dbReference type="GO" id="GO:0034709">
    <property type="term" value="C:methylosome"/>
    <property type="evidence" value="ECO:0007669"/>
    <property type="project" value="InterPro"/>
</dbReference>
<dbReference type="EMBL" id="KN838536">
    <property type="protein sequence ID" value="KIK10240.1"/>
    <property type="molecule type" value="Genomic_DNA"/>
</dbReference>